<comment type="pathway">
    <text evidence="1">Siderophore biosynthesis.</text>
</comment>
<proteinExistence type="inferred from homology"/>
<feature type="domain" description="Aerobactin siderophore biosynthesis IucA/IucC-like C-terminal" evidence="5">
    <location>
        <begin position="375"/>
        <end position="478"/>
    </location>
</feature>
<comment type="caution">
    <text evidence="6">The sequence shown here is derived from an EMBL/GenBank/DDBJ whole genome shotgun (WGS) entry which is preliminary data.</text>
</comment>
<comment type="similarity">
    <text evidence="2">Belongs to the IucA/IucC family.</text>
</comment>
<evidence type="ECO:0000259" key="4">
    <source>
        <dbReference type="Pfam" id="PF04183"/>
    </source>
</evidence>
<dbReference type="GO" id="GO:0019290">
    <property type="term" value="P:siderophore biosynthetic process"/>
    <property type="evidence" value="ECO:0007669"/>
    <property type="project" value="InterPro"/>
</dbReference>
<dbReference type="Pfam" id="PF04183">
    <property type="entry name" value="IucA_IucC"/>
    <property type="match status" value="1"/>
</dbReference>
<evidence type="ECO:0000313" key="7">
    <source>
        <dbReference type="Proteomes" id="UP000655287"/>
    </source>
</evidence>
<evidence type="ECO:0000259" key="5">
    <source>
        <dbReference type="Pfam" id="PF06276"/>
    </source>
</evidence>
<evidence type="ECO:0000313" key="6">
    <source>
        <dbReference type="EMBL" id="GII80915.1"/>
    </source>
</evidence>
<dbReference type="RefSeq" id="WP_239137837.1">
    <property type="nucleotide sequence ID" value="NZ_BOOU01000083.1"/>
</dbReference>
<evidence type="ECO:0000256" key="3">
    <source>
        <dbReference type="SAM" id="MobiDB-lite"/>
    </source>
</evidence>
<protein>
    <submittedName>
        <fullName evidence="6">Iron transporter</fullName>
    </submittedName>
</protein>
<evidence type="ECO:0000256" key="1">
    <source>
        <dbReference type="ARBA" id="ARBA00004924"/>
    </source>
</evidence>
<accession>A0A919RBI3</accession>
<dbReference type="Proteomes" id="UP000655287">
    <property type="component" value="Unassembled WGS sequence"/>
</dbReference>
<feature type="compositionally biased region" description="Low complexity" evidence="3">
    <location>
        <begin position="488"/>
        <end position="502"/>
    </location>
</feature>
<dbReference type="PANTHER" id="PTHR34384">
    <property type="entry name" value="L-2,3-DIAMINOPROPANOATE--CITRATE LIGASE"/>
    <property type="match status" value="1"/>
</dbReference>
<dbReference type="AlphaFoldDB" id="A0A919RBI3"/>
<dbReference type="GO" id="GO:0016881">
    <property type="term" value="F:acid-amino acid ligase activity"/>
    <property type="evidence" value="ECO:0007669"/>
    <property type="project" value="UniProtKB-ARBA"/>
</dbReference>
<dbReference type="PANTHER" id="PTHR34384:SF5">
    <property type="entry name" value="L-2,3-DIAMINOPROPANOATE--CITRATE LIGASE"/>
    <property type="match status" value="1"/>
</dbReference>
<organism evidence="6 7">
    <name type="scientific">Sphaerisporangium rufum</name>
    <dbReference type="NCBI Taxonomy" id="1381558"/>
    <lineage>
        <taxon>Bacteria</taxon>
        <taxon>Bacillati</taxon>
        <taxon>Actinomycetota</taxon>
        <taxon>Actinomycetes</taxon>
        <taxon>Streptosporangiales</taxon>
        <taxon>Streptosporangiaceae</taxon>
        <taxon>Sphaerisporangium</taxon>
    </lineage>
</organism>
<dbReference type="InterPro" id="IPR037455">
    <property type="entry name" value="LucA/IucC-like"/>
</dbReference>
<gene>
    <name evidence="6" type="ORF">Sru01_58970</name>
</gene>
<dbReference type="Pfam" id="PF06276">
    <property type="entry name" value="FhuF"/>
    <property type="match status" value="1"/>
</dbReference>
<dbReference type="InterPro" id="IPR007310">
    <property type="entry name" value="Aerobactin_biosyn_IucA/IucC_N"/>
</dbReference>
<reference evidence="6" key="1">
    <citation type="submission" date="2021-01" db="EMBL/GenBank/DDBJ databases">
        <title>Whole genome shotgun sequence of Sphaerisporangium rufum NBRC 109079.</title>
        <authorList>
            <person name="Komaki H."/>
            <person name="Tamura T."/>
        </authorList>
    </citation>
    <scope>NUCLEOTIDE SEQUENCE</scope>
    <source>
        <strain evidence="6">NBRC 109079</strain>
    </source>
</reference>
<feature type="region of interest" description="Disordered" evidence="3">
    <location>
        <begin position="481"/>
        <end position="502"/>
    </location>
</feature>
<name>A0A919RBI3_9ACTN</name>
<keyword evidence="7" id="KW-1185">Reference proteome</keyword>
<dbReference type="EMBL" id="BOOU01000083">
    <property type="protein sequence ID" value="GII80915.1"/>
    <property type="molecule type" value="Genomic_DNA"/>
</dbReference>
<sequence>MTGAILARHAAGGAGTTGGQAEQATLAALLRCCVREVAGPRGQVWPAGRYLTLRLAGELLRVPVSGGLALRLDGPAERLERGRWLALTADRLVRLAEAELAGSGAGRNDEFAGQVARSRSAIAQLLGARAAARPPDDPWLASEQALVHGHPFHPAPKARGGDGWLRYAPEAHAAFPLRLLAVRDDVRAAGGDTGAIDRLGTAPPGHTLLPAHPWQLELLAAELAAPLADGRLADLGEVPGPAVPTSSVRTVYAPGAGACLKFSLDVRITNCVRKNSWYELAGAVELTARLAPLFAALADRFPGTRWLPEPGYRSAALGTRLVEGLGVIVRAAPWAVTGPGVTPVLAGALAALDGGRWSGAVPDAVVAAVRRDPVRWWTAYVDRVAPPVLDAYFRHGVVLECHLQNVLVGLDAGGLPVEAVFRDLEGAKLVAGRHEVSALPGPVAAALTYDAARGWHRVVYCLLVNHLAEIAATVARLAGPAGADRPGRSGPSSAGRAGAGHPATDGLLAELWARARDRLDRHAADHGRPPALADLLAGVPLPAKANLATRWARAADRDAGYVPVANPLSAAHPGAHP</sequence>
<feature type="domain" description="Aerobactin siderophore biosynthesis IucA/IucC N-terminal" evidence="4">
    <location>
        <begin position="140"/>
        <end position="350"/>
    </location>
</feature>
<dbReference type="Gene3D" id="1.10.510.40">
    <property type="match status" value="1"/>
</dbReference>
<dbReference type="InterPro" id="IPR022770">
    <property type="entry name" value="IucA/IucC-like_C"/>
</dbReference>
<evidence type="ECO:0000256" key="2">
    <source>
        <dbReference type="ARBA" id="ARBA00007832"/>
    </source>
</evidence>